<dbReference type="InterPro" id="IPR044946">
    <property type="entry name" value="Restrct_endonuc_typeI_TRD_sf"/>
</dbReference>
<dbReference type="InterPro" id="IPR052021">
    <property type="entry name" value="Type-I_RS_S_subunit"/>
</dbReference>
<accession>A0A1E5FRS5</accession>
<evidence type="ECO:0000256" key="2">
    <source>
        <dbReference type="ARBA" id="ARBA00022747"/>
    </source>
</evidence>
<reference evidence="6 7" key="1">
    <citation type="journal article" date="2012" name="Science">
        <title>Ecological populations of bacteria act as socially cohesive units of antibiotic production and resistance.</title>
        <authorList>
            <person name="Cordero O.X."/>
            <person name="Wildschutte H."/>
            <person name="Kirkup B."/>
            <person name="Proehl S."/>
            <person name="Ngo L."/>
            <person name="Hussain F."/>
            <person name="Le Roux F."/>
            <person name="Mincer T."/>
            <person name="Polz M.F."/>
        </authorList>
    </citation>
    <scope>NUCLEOTIDE SEQUENCE [LARGE SCALE GENOMIC DNA]</scope>
    <source>
        <strain evidence="6 7">12E03</strain>
    </source>
</reference>
<evidence type="ECO:0000256" key="1">
    <source>
        <dbReference type="ARBA" id="ARBA00010923"/>
    </source>
</evidence>
<dbReference type="PANTHER" id="PTHR30408">
    <property type="entry name" value="TYPE-1 RESTRICTION ENZYME ECOKI SPECIFICITY PROTEIN"/>
    <property type="match status" value="1"/>
</dbReference>
<dbReference type="Proteomes" id="UP000094802">
    <property type="component" value="Unassembled WGS sequence"/>
</dbReference>
<evidence type="ECO:0000313" key="7">
    <source>
        <dbReference type="Proteomes" id="UP000094802"/>
    </source>
</evidence>
<dbReference type="GO" id="GO:0009307">
    <property type="term" value="P:DNA restriction-modification system"/>
    <property type="evidence" value="ECO:0007669"/>
    <property type="project" value="UniProtKB-KW"/>
</dbReference>
<dbReference type="EMBL" id="AJZD02000174">
    <property type="protein sequence ID" value="OEF93147.1"/>
    <property type="molecule type" value="Genomic_DNA"/>
</dbReference>
<dbReference type="SUPFAM" id="SSF116734">
    <property type="entry name" value="DNA methylase specificity domain"/>
    <property type="match status" value="2"/>
</dbReference>
<keyword evidence="4" id="KW-0175">Coiled coil</keyword>
<dbReference type="Pfam" id="PF01420">
    <property type="entry name" value="Methylase_S"/>
    <property type="match status" value="2"/>
</dbReference>
<dbReference type="CDD" id="cd17248">
    <property type="entry name" value="RMtype1_S_AmiI-TRD2-CR2_like"/>
    <property type="match status" value="1"/>
</dbReference>
<feature type="coiled-coil region" evidence="4">
    <location>
        <begin position="383"/>
        <end position="410"/>
    </location>
</feature>
<evidence type="ECO:0000256" key="3">
    <source>
        <dbReference type="ARBA" id="ARBA00023125"/>
    </source>
</evidence>
<evidence type="ECO:0000259" key="5">
    <source>
        <dbReference type="Pfam" id="PF01420"/>
    </source>
</evidence>
<dbReference type="AlphaFoldDB" id="A0A1E5FRS5"/>
<comment type="caution">
    <text evidence="6">The sequence shown here is derived from an EMBL/GenBank/DDBJ whole genome shotgun (WGS) entry which is preliminary data.</text>
</comment>
<dbReference type="RefSeq" id="WP_019823946.1">
    <property type="nucleotide sequence ID" value="NZ_AJZD02000174.1"/>
</dbReference>
<evidence type="ECO:0000256" key="4">
    <source>
        <dbReference type="SAM" id="Coils"/>
    </source>
</evidence>
<dbReference type="PANTHER" id="PTHR30408:SF12">
    <property type="entry name" value="TYPE I RESTRICTION ENZYME MJAVIII SPECIFICITY SUBUNIT"/>
    <property type="match status" value="1"/>
</dbReference>
<name>A0A1E5FRS5_VIBSP</name>
<evidence type="ECO:0000313" key="6">
    <source>
        <dbReference type="EMBL" id="OEF93147.1"/>
    </source>
</evidence>
<feature type="domain" description="Type I restriction modification DNA specificity" evidence="5">
    <location>
        <begin position="14"/>
        <end position="187"/>
    </location>
</feature>
<organism evidence="6 7">
    <name type="scientific">Vibrio splendidus 12E03</name>
    <dbReference type="NCBI Taxonomy" id="1191305"/>
    <lineage>
        <taxon>Bacteria</taxon>
        <taxon>Pseudomonadati</taxon>
        <taxon>Pseudomonadota</taxon>
        <taxon>Gammaproteobacteria</taxon>
        <taxon>Vibrionales</taxon>
        <taxon>Vibrionaceae</taxon>
        <taxon>Vibrio</taxon>
    </lineage>
</organism>
<keyword evidence="2" id="KW-0680">Restriction system</keyword>
<proteinExistence type="inferred from homology"/>
<sequence>MARDLNPSQIPKGWSYGLLDNYAERCSGHTPSKSFPEYWNGGIKWISLADSFRLDKGLVKDTDKEISQLGTENSSAQIHPAGTVVLSRDAGIGKSGVMAEPMAVSQHFIAWKCDFNKKTHNWFLYNWLQLNKHEFERQAVGSTIKTIGLPYFKKLKIALPSYDEQRKIAKILSTWDKAIATTENLIETSKQQKKALMQQLLTGKKRLVNPETGNAFEGEWEDRYLNDFSKVIVSPVDKKTVEGEIPVELCNYTDVYYNTNITQKLTFMKATAKQSEIDKFTLEVDDVIITKDSETPGDIAVPALVSEDLNGVVCGYHLAIVRTEKQQADGAFINYLFSMPKTRYYFFTLATGATRFGLSIGGINKAHFCLPPLQEQQKIASVLTAADKEIEVLKAKLAHFKQEKKALMQQLLTGKRRVKIDEVEAA</sequence>
<dbReference type="InterPro" id="IPR000055">
    <property type="entry name" value="Restrct_endonuc_typeI_TRD"/>
</dbReference>
<dbReference type="OrthoDB" id="9798929at2"/>
<dbReference type="GO" id="GO:0003677">
    <property type="term" value="F:DNA binding"/>
    <property type="evidence" value="ECO:0007669"/>
    <property type="project" value="UniProtKB-KW"/>
</dbReference>
<comment type="similarity">
    <text evidence="1">Belongs to the type-I restriction system S methylase family.</text>
</comment>
<protein>
    <recommendedName>
        <fullName evidence="5">Type I restriction modification DNA specificity domain-containing protein</fullName>
    </recommendedName>
</protein>
<dbReference type="Gene3D" id="3.90.220.20">
    <property type="entry name" value="DNA methylase specificity domains"/>
    <property type="match status" value="2"/>
</dbReference>
<keyword evidence="3" id="KW-0238">DNA-binding</keyword>
<gene>
    <name evidence="6" type="ORF">A142_00760</name>
</gene>
<dbReference type="Gene3D" id="1.10.287.1120">
    <property type="entry name" value="Bipartite methylase S protein"/>
    <property type="match status" value="1"/>
</dbReference>
<feature type="domain" description="Type I restriction modification DNA specificity" evidence="5">
    <location>
        <begin position="219"/>
        <end position="398"/>
    </location>
</feature>